<feature type="transmembrane region" description="Helical" evidence="9">
    <location>
        <begin position="412"/>
        <end position="433"/>
    </location>
</feature>
<proteinExistence type="inferred from homology"/>
<keyword evidence="7 9" id="KW-0472">Membrane</keyword>
<sequence length="443" mass="47484">MALYRYRARTPAGAVTRGTAEGPDEQSVVRRLREQGLYVVDLVRVSRGEDRGGNGALAAGLRRATPAGAASEPAPVQEPPARAPLWRQPVRLRPPRPLPLAVLAAFCRQAATALGAGVPVVTAIRLLAQQAEHRGLRGALEAVVQSVEQGSTLAEAFARQGPLFPALVVNMVEAGEMAGILDVTLSRLAEHLEKEDALNQKVRSATTYPKIVVGTGLALVVLLTTVVLPQFAAMFREMDTPLPLPTRILLGLSAGLRQYGYLVLGGLVAAYAALRAYGQTPAGRLRLHRLVLRTPIAGRLALLRGIARFSRTLGSLVGAGVPILTALDLVVRTVGNAALEEDVAAAREHVRLGGRLSTSLRQSRWFPPVVVQMVEVGEETGALDRMLDKVADFYERELDRLAERLTAALEPAIIIGLGGIVAVILLSVYLPMFEAFTKPPRLR</sequence>
<feature type="transmembrane region" description="Helical" evidence="9">
    <location>
        <begin position="211"/>
        <end position="235"/>
    </location>
</feature>
<comment type="subcellular location">
    <subcellularLocation>
        <location evidence="1">Cell inner membrane</location>
        <topology evidence="1">Multi-pass membrane protein</topology>
    </subcellularLocation>
</comment>
<evidence type="ECO:0000313" key="11">
    <source>
        <dbReference type="EMBL" id="BDG60873.1"/>
    </source>
</evidence>
<feature type="compositionally biased region" description="Low complexity" evidence="8">
    <location>
        <begin position="56"/>
        <end position="70"/>
    </location>
</feature>
<feature type="transmembrane region" description="Helical" evidence="9">
    <location>
        <begin position="259"/>
        <end position="278"/>
    </location>
</feature>
<dbReference type="PANTHER" id="PTHR30012">
    <property type="entry name" value="GENERAL SECRETION PATHWAY PROTEIN"/>
    <property type="match status" value="1"/>
</dbReference>
<evidence type="ECO:0000256" key="1">
    <source>
        <dbReference type="ARBA" id="ARBA00004429"/>
    </source>
</evidence>
<keyword evidence="6 9" id="KW-1133">Transmembrane helix</keyword>
<reference evidence="11" key="1">
    <citation type="submission" date="2022-03" db="EMBL/GenBank/DDBJ databases">
        <title>Complete genome sequence of Caldinitratiruptor microaerophilus.</title>
        <authorList>
            <person name="Mukaiyama R."/>
            <person name="Nishiyama T."/>
            <person name="Ueda K."/>
        </authorList>
    </citation>
    <scope>NUCLEOTIDE SEQUENCE</scope>
    <source>
        <strain evidence="11">JCM 16183</strain>
    </source>
</reference>
<comment type="similarity">
    <text evidence="2">Belongs to the GSP F family.</text>
</comment>
<dbReference type="FunFam" id="1.20.81.30:FF:000001">
    <property type="entry name" value="Type II secretion system protein F"/>
    <property type="match status" value="2"/>
</dbReference>
<evidence type="ECO:0000313" key="12">
    <source>
        <dbReference type="Proteomes" id="UP001163687"/>
    </source>
</evidence>
<keyword evidence="12" id="KW-1185">Reference proteome</keyword>
<dbReference type="GO" id="GO:0005886">
    <property type="term" value="C:plasma membrane"/>
    <property type="evidence" value="ECO:0007669"/>
    <property type="project" value="UniProtKB-SubCell"/>
</dbReference>
<evidence type="ECO:0000256" key="9">
    <source>
        <dbReference type="SAM" id="Phobius"/>
    </source>
</evidence>
<dbReference type="RefSeq" id="WP_264841561.1">
    <property type="nucleotide sequence ID" value="NZ_AP025628.1"/>
</dbReference>
<dbReference type="Gene3D" id="1.20.81.30">
    <property type="entry name" value="Type II secretion system (T2SS), domain F"/>
    <property type="match status" value="2"/>
</dbReference>
<evidence type="ECO:0000259" key="10">
    <source>
        <dbReference type="Pfam" id="PF00482"/>
    </source>
</evidence>
<gene>
    <name evidence="11" type="ORF">caldi_19630</name>
</gene>
<keyword evidence="5 9" id="KW-0812">Transmembrane</keyword>
<organism evidence="11 12">
    <name type="scientific">Caldinitratiruptor microaerophilus</name>
    <dbReference type="NCBI Taxonomy" id="671077"/>
    <lineage>
        <taxon>Bacteria</taxon>
        <taxon>Bacillati</taxon>
        <taxon>Bacillota</taxon>
        <taxon>Clostridia</taxon>
        <taxon>Eubacteriales</taxon>
        <taxon>Symbiobacteriaceae</taxon>
        <taxon>Caldinitratiruptor</taxon>
    </lineage>
</organism>
<accession>A0AA35G8X2</accession>
<dbReference type="AlphaFoldDB" id="A0AA35G8X2"/>
<evidence type="ECO:0000256" key="6">
    <source>
        <dbReference type="ARBA" id="ARBA00022989"/>
    </source>
</evidence>
<evidence type="ECO:0000256" key="5">
    <source>
        <dbReference type="ARBA" id="ARBA00022692"/>
    </source>
</evidence>
<dbReference type="InterPro" id="IPR018076">
    <property type="entry name" value="T2SS_GspF_dom"/>
</dbReference>
<keyword evidence="3" id="KW-1003">Cell membrane</keyword>
<feature type="region of interest" description="Disordered" evidence="8">
    <location>
        <begin position="54"/>
        <end position="82"/>
    </location>
</feature>
<dbReference type="Proteomes" id="UP001163687">
    <property type="component" value="Chromosome"/>
</dbReference>
<evidence type="ECO:0000256" key="8">
    <source>
        <dbReference type="SAM" id="MobiDB-lite"/>
    </source>
</evidence>
<evidence type="ECO:0000256" key="7">
    <source>
        <dbReference type="ARBA" id="ARBA00023136"/>
    </source>
</evidence>
<name>A0AA35G8X2_9FIRM</name>
<dbReference type="KEGG" id="cmic:caldi_19630"/>
<keyword evidence="4" id="KW-0997">Cell inner membrane</keyword>
<dbReference type="Pfam" id="PF00482">
    <property type="entry name" value="T2SSF"/>
    <property type="match status" value="2"/>
</dbReference>
<dbReference type="PANTHER" id="PTHR30012:SF0">
    <property type="entry name" value="TYPE II SECRETION SYSTEM PROTEIN F-RELATED"/>
    <property type="match status" value="1"/>
</dbReference>
<evidence type="ECO:0000256" key="2">
    <source>
        <dbReference type="ARBA" id="ARBA00005745"/>
    </source>
</evidence>
<feature type="domain" description="Type II secretion system protein GspF" evidence="10">
    <location>
        <begin position="309"/>
        <end position="431"/>
    </location>
</feature>
<dbReference type="GO" id="GO:0015628">
    <property type="term" value="P:protein secretion by the type II secretion system"/>
    <property type="evidence" value="ECO:0007669"/>
    <property type="project" value="TreeGrafter"/>
</dbReference>
<dbReference type="InterPro" id="IPR042094">
    <property type="entry name" value="T2SS_GspF_sf"/>
</dbReference>
<protein>
    <submittedName>
        <fullName evidence="11">Secretion system protein</fullName>
    </submittedName>
</protein>
<dbReference type="InterPro" id="IPR003004">
    <property type="entry name" value="GspF/PilC"/>
</dbReference>
<evidence type="ECO:0000256" key="4">
    <source>
        <dbReference type="ARBA" id="ARBA00022519"/>
    </source>
</evidence>
<evidence type="ECO:0000256" key="3">
    <source>
        <dbReference type="ARBA" id="ARBA00022475"/>
    </source>
</evidence>
<feature type="domain" description="Type II secretion system protein GspF" evidence="10">
    <location>
        <begin position="106"/>
        <end position="229"/>
    </location>
</feature>
<dbReference type="EMBL" id="AP025628">
    <property type="protein sequence ID" value="BDG60873.1"/>
    <property type="molecule type" value="Genomic_DNA"/>
</dbReference>
<dbReference type="PRINTS" id="PR00812">
    <property type="entry name" value="BCTERIALGSPF"/>
</dbReference>